<evidence type="ECO:0000259" key="2">
    <source>
        <dbReference type="Pfam" id="PF01757"/>
    </source>
</evidence>
<dbReference type="Pfam" id="PF01757">
    <property type="entry name" value="Acyl_transf_3"/>
    <property type="match status" value="1"/>
</dbReference>
<keyword evidence="4" id="KW-1185">Reference proteome</keyword>
<reference evidence="3 4" key="1">
    <citation type="journal article" date="2014" name="Antonie Van Leeuwenhoek">
        <title>Hyphomonas beringensis sp. nov. and Hyphomonas chukchiensis sp. nov., isolated from surface seawater of the Bering Sea and Chukchi Sea.</title>
        <authorList>
            <person name="Li C."/>
            <person name="Lai Q."/>
            <person name="Li G."/>
            <person name="Dong C."/>
            <person name="Wang J."/>
            <person name="Liao Y."/>
            <person name="Shao Z."/>
        </authorList>
    </citation>
    <scope>NUCLEOTIDE SEQUENCE [LARGE SCALE GENOMIC DNA]</scope>
    <source>
        <strain evidence="3 4">MHS-3</strain>
    </source>
</reference>
<dbReference type="STRING" id="1280949.HAD_15407"/>
<keyword evidence="1" id="KW-1133">Transmembrane helix</keyword>
<gene>
    <name evidence="3" type="ORF">HAD_15407</name>
</gene>
<dbReference type="AlphaFoldDB" id="A0A069E0G1"/>
<dbReference type="PANTHER" id="PTHR23028:SF131">
    <property type="entry name" value="BLR2367 PROTEIN"/>
    <property type="match status" value="1"/>
</dbReference>
<name>A0A069E0G1_9PROT</name>
<protein>
    <submittedName>
        <fullName evidence="3">Putative exopolysaccharide production protein ExoZ</fullName>
    </submittedName>
</protein>
<evidence type="ECO:0000313" key="3">
    <source>
        <dbReference type="EMBL" id="KCZ83087.1"/>
    </source>
</evidence>
<dbReference type="EMBL" id="ARYH01000003">
    <property type="protein sequence ID" value="KCZ83087.1"/>
    <property type="molecule type" value="Genomic_DNA"/>
</dbReference>
<feature type="transmembrane region" description="Helical" evidence="1">
    <location>
        <begin position="48"/>
        <end position="67"/>
    </location>
</feature>
<dbReference type="GO" id="GO:0016747">
    <property type="term" value="F:acyltransferase activity, transferring groups other than amino-acyl groups"/>
    <property type="evidence" value="ECO:0007669"/>
    <property type="project" value="InterPro"/>
</dbReference>
<feature type="transmembrane region" description="Helical" evidence="1">
    <location>
        <begin position="256"/>
        <end position="276"/>
    </location>
</feature>
<dbReference type="PATRIC" id="fig|1280949.3.peg.3125"/>
<feature type="transmembrane region" description="Helical" evidence="1">
    <location>
        <begin position="368"/>
        <end position="389"/>
    </location>
</feature>
<feature type="transmembrane region" description="Helical" evidence="1">
    <location>
        <begin position="283"/>
        <end position="304"/>
    </location>
</feature>
<dbReference type="Proteomes" id="UP000027446">
    <property type="component" value="Unassembled WGS sequence"/>
</dbReference>
<dbReference type="OrthoDB" id="9796461at2"/>
<comment type="caution">
    <text evidence="3">The sequence shown here is derived from an EMBL/GenBank/DDBJ whole genome shotgun (WGS) entry which is preliminary data.</text>
</comment>
<feature type="transmembrane region" description="Helical" evidence="1">
    <location>
        <begin position="409"/>
        <end position="430"/>
    </location>
</feature>
<evidence type="ECO:0000313" key="4">
    <source>
        <dbReference type="Proteomes" id="UP000027446"/>
    </source>
</evidence>
<dbReference type="eggNOG" id="COG1835">
    <property type="taxonomic scope" value="Bacteria"/>
</dbReference>
<dbReference type="GO" id="GO:0000271">
    <property type="term" value="P:polysaccharide biosynthetic process"/>
    <property type="evidence" value="ECO:0007669"/>
    <property type="project" value="TreeGrafter"/>
</dbReference>
<accession>A0A069E0G1</accession>
<feature type="domain" description="Acyltransferase 3" evidence="2">
    <location>
        <begin position="4"/>
        <end position="291"/>
    </location>
</feature>
<evidence type="ECO:0000256" key="1">
    <source>
        <dbReference type="SAM" id="Phobius"/>
    </source>
</evidence>
<sequence>MKLQSIQALRGVAALLVVMLHARALEIKGIAANGLTEQPLIGGLFTNGFAGVDLFFVISGFIMVFVTRDGLTGLKPAASFLFARVTRIYPVWWAFAGCITIYMLAAHGVSGQSDGWHKVAFGHPMVPYLVKSFLLVPQEPFPVLNVGWTLIHEVYFYLVFTLFLLMPRRWLPLLLAIWTAIVASGALLGYSQPTATTFLALAVHPMTLEFTLGAAVGLAVTKGLIWRSGLLTLVATLWLLAALCYEGAGIDFLLQWGRVISFGLPCALLVYGCAGLDMTKRHAWLIPALIGALVTLALYQLTGFDRNSPEAVRRGATILTVSVGAIAMAIVIWFGWLLGQRAPDQLRRIRSFFKSLLDGAVQVGDWSFALYLSHLIVLSALRNVFGLLGQSESLAPFFRLGHPGVLDNITFAVTGLILTLTASALSYRFYEQPLTILFGRLRERLFRRGQPRPAPA</sequence>
<dbReference type="InterPro" id="IPR002656">
    <property type="entry name" value="Acyl_transf_3_dom"/>
</dbReference>
<feature type="transmembrane region" description="Helical" evidence="1">
    <location>
        <begin position="146"/>
        <end position="166"/>
    </location>
</feature>
<feature type="transmembrane region" description="Helical" evidence="1">
    <location>
        <begin position="88"/>
        <end position="109"/>
    </location>
</feature>
<keyword evidence="1" id="KW-0812">Transmembrane</keyword>
<keyword evidence="1" id="KW-0472">Membrane</keyword>
<organism evidence="3 4">
    <name type="scientific">Hyphomonas adhaerens MHS-3</name>
    <dbReference type="NCBI Taxonomy" id="1280949"/>
    <lineage>
        <taxon>Bacteria</taxon>
        <taxon>Pseudomonadati</taxon>
        <taxon>Pseudomonadota</taxon>
        <taxon>Alphaproteobacteria</taxon>
        <taxon>Hyphomonadales</taxon>
        <taxon>Hyphomonadaceae</taxon>
        <taxon>Hyphomonas</taxon>
    </lineage>
</organism>
<feature type="transmembrane region" description="Helical" evidence="1">
    <location>
        <begin position="173"/>
        <end position="191"/>
    </location>
</feature>
<dbReference type="RefSeq" id="WP_035573335.1">
    <property type="nucleotide sequence ID" value="NZ_ARYH01000003.1"/>
</dbReference>
<feature type="transmembrane region" description="Helical" evidence="1">
    <location>
        <begin position="230"/>
        <end position="250"/>
    </location>
</feature>
<dbReference type="InterPro" id="IPR050879">
    <property type="entry name" value="Acyltransferase_3"/>
</dbReference>
<dbReference type="PANTHER" id="PTHR23028">
    <property type="entry name" value="ACETYLTRANSFERASE"/>
    <property type="match status" value="1"/>
</dbReference>
<dbReference type="GO" id="GO:0016020">
    <property type="term" value="C:membrane"/>
    <property type="evidence" value="ECO:0007669"/>
    <property type="project" value="TreeGrafter"/>
</dbReference>
<feature type="transmembrane region" description="Helical" evidence="1">
    <location>
        <begin position="197"/>
        <end position="218"/>
    </location>
</feature>
<proteinExistence type="predicted"/>
<feature type="transmembrane region" description="Helical" evidence="1">
    <location>
        <begin position="316"/>
        <end position="338"/>
    </location>
</feature>